<comment type="caution">
    <text evidence="12">The sequence shown here is derived from an EMBL/GenBank/DDBJ whole genome shotgun (WGS) entry which is preliminary data.</text>
</comment>
<dbReference type="GO" id="GO:0004222">
    <property type="term" value="F:metalloendopeptidase activity"/>
    <property type="evidence" value="ECO:0007669"/>
    <property type="project" value="TreeGrafter"/>
</dbReference>
<evidence type="ECO:0000259" key="9">
    <source>
        <dbReference type="Pfam" id="PF01551"/>
    </source>
</evidence>
<dbReference type="Pfam" id="PF19425">
    <property type="entry name" value="Csd3_N2"/>
    <property type="match status" value="1"/>
</dbReference>
<evidence type="ECO:0000313" key="13">
    <source>
        <dbReference type="Proteomes" id="UP000480275"/>
    </source>
</evidence>
<dbReference type="InterPro" id="IPR016047">
    <property type="entry name" value="M23ase_b-sheet_dom"/>
</dbReference>
<evidence type="ECO:0000256" key="1">
    <source>
        <dbReference type="ARBA" id="ARBA00001947"/>
    </source>
</evidence>
<keyword evidence="8" id="KW-0812">Transmembrane</keyword>
<evidence type="ECO:0000256" key="5">
    <source>
        <dbReference type="ARBA" id="ARBA00022801"/>
    </source>
</evidence>
<keyword evidence="8" id="KW-1133">Transmembrane helix</keyword>
<dbReference type="InterPro" id="IPR054512">
    <property type="entry name" value="NMB0315-like_N"/>
</dbReference>
<dbReference type="InterPro" id="IPR011055">
    <property type="entry name" value="Dup_hybrid_motif"/>
</dbReference>
<keyword evidence="5" id="KW-0378">Hydrolase</keyword>
<dbReference type="CDD" id="cd12797">
    <property type="entry name" value="M23_peptidase"/>
    <property type="match status" value="1"/>
</dbReference>
<dbReference type="EMBL" id="WIXJ01000008">
    <property type="protein sequence ID" value="MQY52254.1"/>
    <property type="molecule type" value="Genomic_DNA"/>
</dbReference>
<dbReference type="GO" id="GO:0030313">
    <property type="term" value="C:cell envelope"/>
    <property type="evidence" value="ECO:0007669"/>
    <property type="project" value="UniProtKB-SubCell"/>
</dbReference>
<dbReference type="Gene3D" id="2.70.70.10">
    <property type="entry name" value="Glucose Permease (Domain IIA)"/>
    <property type="match status" value="1"/>
</dbReference>
<gene>
    <name evidence="12" type="ORF">GHK24_10760</name>
</gene>
<evidence type="ECO:0000259" key="11">
    <source>
        <dbReference type="Pfam" id="PF22310"/>
    </source>
</evidence>
<organism evidence="12 13">
    <name type="scientific">Rhodocyclus tenuis</name>
    <name type="common">Rhodospirillum tenue</name>
    <dbReference type="NCBI Taxonomy" id="1066"/>
    <lineage>
        <taxon>Bacteria</taxon>
        <taxon>Pseudomonadati</taxon>
        <taxon>Pseudomonadota</taxon>
        <taxon>Betaproteobacteria</taxon>
        <taxon>Rhodocyclales</taxon>
        <taxon>Rhodocyclaceae</taxon>
        <taxon>Rhodocyclus</taxon>
    </lineage>
</organism>
<keyword evidence="6" id="KW-0862">Zinc</keyword>
<evidence type="ECO:0000256" key="3">
    <source>
        <dbReference type="ARBA" id="ARBA00022670"/>
    </source>
</evidence>
<dbReference type="PANTHER" id="PTHR21666">
    <property type="entry name" value="PEPTIDASE-RELATED"/>
    <property type="match status" value="1"/>
</dbReference>
<dbReference type="SUPFAM" id="SSF51261">
    <property type="entry name" value="Duplicated hybrid motif"/>
    <property type="match status" value="1"/>
</dbReference>
<comment type="cofactor">
    <cofactor evidence="1">
        <name>Zn(2+)</name>
        <dbReference type="ChEBI" id="CHEBI:29105"/>
    </cofactor>
</comment>
<accession>A0A6L5K021</accession>
<sequence length="452" mass="49190">MNDSDTGRKTSHCEGSAILAQSHPAIDRLARLRWPLSIAGACSLLGMVTAFAIAPSDDKQAIDQRTVVETLNNLAPKLIASEGAEFLHEDRILRGDTLSSLLLRLGVDDRTAFDFLTNNSDAHVIARQLRPGKSVSARTGANGELRALYFPLNGKDATLIVERNGEHFSAREEAMALQTQTHFKSGEIRYSLFGATDSAGIPDAIATQLADVFGADIDFLRDLRKGDRFSVVYEMLYYKGQAIRSGRILAAEFVNNQKTYTAFWYAADNSHGGYYTRDGQNLRKAFLRSPLEFSRVTSGFTTARFHPILQTWRAHKGIDYGAPIGTRVRSVADGTVEFAGQQNGYGNLIVVRHAGAYSSAYGHLSGFGPGIRKGAHVAQSDTLGYVGMTGMATGPHLHYEFRVNGQQVNPLALNLPASLPLEPTQMAAFRRTVPARAEQLGLAKQVTVAASE</sequence>
<keyword evidence="7" id="KW-0482">Metalloprotease</keyword>
<evidence type="ECO:0000259" key="10">
    <source>
        <dbReference type="Pfam" id="PF19425"/>
    </source>
</evidence>
<keyword evidence="8" id="KW-0472">Membrane</keyword>
<dbReference type="Gene3D" id="3.10.450.350">
    <property type="match status" value="2"/>
</dbReference>
<dbReference type="GO" id="GO:0046872">
    <property type="term" value="F:metal ion binding"/>
    <property type="evidence" value="ECO:0007669"/>
    <property type="project" value="UniProtKB-KW"/>
</dbReference>
<evidence type="ECO:0000313" key="12">
    <source>
        <dbReference type="EMBL" id="MQY52254.1"/>
    </source>
</evidence>
<comment type="subcellular location">
    <subcellularLocation>
        <location evidence="2">Cell envelope</location>
    </subcellularLocation>
</comment>
<keyword evidence="4" id="KW-0479">Metal-binding</keyword>
<keyword evidence="3" id="KW-0645">Protease</keyword>
<evidence type="ECO:0000256" key="2">
    <source>
        <dbReference type="ARBA" id="ARBA00004196"/>
    </source>
</evidence>
<dbReference type="InterPro" id="IPR045834">
    <property type="entry name" value="Csd3_N2"/>
</dbReference>
<dbReference type="GO" id="GO:0006508">
    <property type="term" value="P:proteolysis"/>
    <property type="evidence" value="ECO:0007669"/>
    <property type="project" value="UniProtKB-KW"/>
</dbReference>
<dbReference type="InterPro" id="IPR050570">
    <property type="entry name" value="Cell_wall_metabolism_enzyme"/>
</dbReference>
<evidence type="ECO:0000256" key="4">
    <source>
        <dbReference type="ARBA" id="ARBA00022723"/>
    </source>
</evidence>
<dbReference type="OrthoDB" id="9815245at2"/>
<name>A0A6L5K021_RHOTE</name>
<feature type="domain" description="M23ase beta-sheet core" evidence="9">
    <location>
        <begin position="314"/>
        <end position="410"/>
    </location>
</feature>
<protein>
    <submittedName>
        <fullName evidence="12">Peptidoglycan DD-metalloendopeptidase family protein</fullName>
    </submittedName>
</protein>
<feature type="domain" description="DD-carboxypeptidase/endopeptidase Mpg-like N-terminal" evidence="11">
    <location>
        <begin position="88"/>
        <end position="150"/>
    </location>
</feature>
<reference evidence="12 13" key="1">
    <citation type="submission" date="2019-10" db="EMBL/GenBank/DDBJ databases">
        <title>Whole-genome sequence of the purple nonsulfur photosynthetic bacterium Rhodocyclus tenuis.</title>
        <authorList>
            <person name="Kyndt J.A."/>
            <person name="Meyer T.E."/>
        </authorList>
    </citation>
    <scope>NUCLEOTIDE SEQUENCE [LARGE SCALE GENOMIC DNA]</scope>
    <source>
        <strain evidence="12 13">DSM 110</strain>
    </source>
</reference>
<proteinExistence type="predicted"/>
<feature type="transmembrane region" description="Helical" evidence="8">
    <location>
        <begin position="34"/>
        <end position="54"/>
    </location>
</feature>
<dbReference type="Proteomes" id="UP000480275">
    <property type="component" value="Unassembled WGS sequence"/>
</dbReference>
<evidence type="ECO:0000256" key="6">
    <source>
        <dbReference type="ARBA" id="ARBA00022833"/>
    </source>
</evidence>
<dbReference type="Pfam" id="PF01551">
    <property type="entry name" value="Peptidase_M23"/>
    <property type="match status" value="1"/>
</dbReference>
<dbReference type="PANTHER" id="PTHR21666:SF288">
    <property type="entry name" value="CELL DIVISION PROTEIN YTFB"/>
    <property type="match status" value="1"/>
</dbReference>
<evidence type="ECO:0000256" key="8">
    <source>
        <dbReference type="SAM" id="Phobius"/>
    </source>
</evidence>
<dbReference type="AlphaFoldDB" id="A0A6L5K021"/>
<dbReference type="Pfam" id="PF22310">
    <property type="entry name" value="NMB0315_dom_I"/>
    <property type="match status" value="1"/>
</dbReference>
<feature type="domain" description="Csd3-like second N-terminal" evidence="10">
    <location>
        <begin position="184"/>
        <end position="300"/>
    </location>
</feature>
<evidence type="ECO:0000256" key="7">
    <source>
        <dbReference type="ARBA" id="ARBA00023049"/>
    </source>
</evidence>